<organism evidence="1 2">
    <name type="scientific">Pseudomonas muyukensis</name>
    <dbReference type="NCBI Taxonomy" id="2842357"/>
    <lineage>
        <taxon>Bacteria</taxon>
        <taxon>Pseudomonadati</taxon>
        <taxon>Pseudomonadota</taxon>
        <taxon>Gammaproteobacteria</taxon>
        <taxon>Pseudomonadales</taxon>
        <taxon>Pseudomonadaceae</taxon>
        <taxon>Pseudomonas</taxon>
    </lineage>
</organism>
<gene>
    <name evidence="1" type="ORF">KSS95_00170</name>
</gene>
<reference evidence="1" key="1">
    <citation type="journal article" date="2021" name="Microorganisms">
        <title>The Ever-Expanding Pseudomonas Genus: Description of 43 New Species and Partition of the Pseudomonas putida Group.</title>
        <authorList>
            <person name="Girard L."/>
            <person name="Lood C."/>
            <person name="Hofte M."/>
            <person name="Vandamme P."/>
            <person name="Rokni-Zadeh H."/>
            <person name="van Noort V."/>
            <person name="Lavigne R."/>
            <person name="De Mot R."/>
        </authorList>
    </citation>
    <scope>NUCLEOTIDE SEQUENCE</scope>
    <source>
        <strain evidence="1">COW39</strain>
    </source>
</reference>
<evidence type="ECO:0000313" key="1">
    <source>
        <dbReference type="EMBL" id="QXH35282.1"/>
    </source>
</evidence>
<name>A0ABX8M9R1_9PSED</name>
<evidence type="ECO:0000313" key="2">
    <source>
        <dbReference type="Proteomes" id="UP001047646"/>
    </source>
</evidence>
<proteinExistence type="predicted"/>
<sequence>MPTQKPRHANQANNHGLSGMATLQQMWERIHPRCAARAALDLIGAEDAAANALRDAPRGRRSI</sequence>
<dbReference type="RefSeq" id="WP_217850555.1">
    <property type="nucleotide sequence ID" value="NZ_CP077073.1"/>
</dbReference>
<accession>A0ABX8M9R1</accession>
<dbReference type="EMBL" id="CP077073">
    <property type="protein sequence ID" value="QXH35282.1"/>
    <property type="molecule type" value="Genomic_DNA"/>
</dbReference>
<keyword evidence="2" id="KW-1185">Reference proteome</keyword>
<protein>
    <submittedName>
        <fullName evidence="1">Uncharacterized protein</fullName>
    </submittedName>
</protein>
<dbReference type="Proteomes" id="UP001047646">
    <property type="component" value="Chromosome"/>
</dbReference>